<gene>
    <name evidence="2" type="ORF">B0I10_11416</name>
</gene>
<dbReference type="OrthoDB" id="979995at2"/>
<reference evidence="2 3" key="1">
    <citation type="submission" date="2018-06" db="EMBL/GenBank/DDBJ databases">
        <title>Genomic Encyclopedia of Type Strains, Phase III (KMG-III): the genomes of soil and plant-associated and newly described type strains.</title>
        <authorList>
            <person name="Whitman W."/>
        </authorList>
    </citation>
    <scope>NUCLEOTIDE SEQUENCE [LARGE SCALE GENOMIC DNA]</scope>
    <source>
        <strain evidence="2 3">CGMCC 1.12504</strain>
    </source>
</reference>
<dbReference type="RefSeq" id="WP_112086913.1">
    <property type="nucleotide sequence ID" value="NZ_QLSV01000014.1"/>
</dbReference>
<dbReference type="AlphaFoldDB" id="A0A328WKR5"/>
<keyword evidence="1" id="KW-0812">Transmembrane</keyword>
<keyword evidence="1" id="KW-1133">Transmembrane helix</keyword>
<dbReference type="Proteomes" id="UP000249518">
    <property type="component" value="Unassembled WGS sequence"/>
</dbReference>
<dbReference type="EMBL" id="QLSV01000014">
    <property type="protein sequence ID" value="RAR46800.1"/>
    <property type="molecule type" value="Genomic_DNA"/>
</dbReference>
<name>A0A328WKR5_9FLAO</name>
<evidence type="ECO:0000313" key="3">
    <source>
        <dbReference type="Proteomes" id="UP000249518"/>
    </source>
</evidence>
<sequence length="124" mass="14387">MKKIAKIVLVSFSLLIFIMAVLIFRPVPIVSENKAISESGIVKQIYSNKGNDVIFVMENTERRFYINRGLENGLELNNLKEKLIGNAIVVKYPNYWTPLDWNNSVRHISKVEFKDEIVFNELKK</sequence>
<organism evidence="2 3">
    <name type="scientific">Flavobacterium lacus</name>
    <dbReference type="NCBI Taxonomy" id="1353778"/>
    <lineage>
        <taxon>Bacteria</taxon>
        <taxon>Pseudomonadati</taxon>
        <taxon>Bacteroidota</taxon>
        <taxon>Flavobacteriia</taxon>
        <taxon>Flavobacteriales</taxon>
        <taxon>Flavobacteriaceae</taxon>
        <taxon>Flavobacterium</taxon>
    </lineage>
</organism>
<keyword evidence="1" id="KW-0472">Membrane</keyword>
<keyword evidence="3" id="KW-1185">Reference proteome</keyword>
<accession>A0A328WKR5</accession>
<evidence type="ECO:0000313" key="2">
    <source>
        <dbReference type="EMBL" id="RAR46800.1"/>
    </source>
</evidence>
<proteinExistence type="predicted"/>
<feature type="transmembrane region" description="Helical" evidence="1">
    <location>
        <begin position="7"/>
        <end position="24"/>
    </location>
</feature>
<evidence type="ECO:0000256" key="1">
    <source>
        <dbReference type="SAM" id="Phobius"/>
    </source>
</evidence>
<protein>
    <submittedName>
        <fullName evidence="2">Uncharacterized protein</fullName>
    </submittedName>
</protein>
<comment type="caution">
    <text evidence="2">The sequence shown here is derived from an EMBL/GenBank/DDBJ whole genome shotgun (WGS) entry which is preliminary data.</text>
</comment>